<accession>A0ABP8HX88</accession>
<evidence type="ECO:0000256" key="1">
    <source>
        <dbReference type="SAM" id="SignalP"/>
    </source>
</evidence>
<keyword evidence="3" id="KW-1185">Reference proteome</keyword>
<reference evidence="3" key="1">
    <citation type="journal article" date="2019" name="Int. J. Syst. Evol. Microbiol.">
        <title>The Global Catalogue of Microorganisms (GCM) 10K type strain sequencing project: providing services to taxonomists for standard genome sequencing and annotation.</title>
        <authorList>
            <consortium name="The Broad Institute Genomics Platform"/>
            <consortium name="The Broad Institute Genome Sequencing Center for Infectious Disease"/>
            <person name="Wu L."/>
            <person name="Ma J."/>
        </authorList>
    </citation>
    <scope>NUCLEOTIDE SEQUENCE [LARGE SCALE GENOMIC DNA]</scope>
    <source>
        <strain evidence="3">JCM 17923</strain>
    </source>
</reference>
<proteinExistence type="predicted"/>
<keyword evidence="1" id="KW-0732">Signal</keyword>
<dbReference type="EMBL" id="BAABGZ010000006">
    <property type="protein sequence ID" value="GAA4346610.1"/>
    <property type="molecule type" value="Genomic_DNA"/>
</dbReference>
<organism evidence="2 3">
    <name type="scientific">Hymenobacter saemangeumensis</name>
    <dbReference type="NCBI Taxonomy" id="1084522"/>
    <lineage>
        <taxon>Bacteria</taxon>
        <taxon>Pseudomonadati</taxon>
        <taxon>Bacteroidota</taxon>
        <taxon>Cytophagia</taxon>
        <taxon>Cytophagales</taxon>
        <taxon>Hymenobacteraceae</taxon>
        <taxon>Hymenobacter</taxon>
    </lineage>
</organism>
<comment type="caution">
    <text evidence="2">The sequence shown here is derived from an EMBL/GenBank/DDBJ whole genome shotgun (WGS) entry which is preliminary data.</text>
</comment>
<dbReference type="PROSITE" id="PS51257">
    <property type="entry name" value="PROKAR_LIPOPROTEIN"/>
    <property type="match status" value="1"/>
</dbReference>
<dbReference type="RefSeq" id="WP_345232816.1">
    <property type="nucleotide sequence ID" value="NZ_BAABGZ010000006.1"/>
</dbReference>
<dbReference type="Proteomes" id="UP001501153">
    <property type="component" value="Unassembled WGS sequence"/>
</dbReference>
<feature type="signal peptide" evidence="1">
    <location>
        <begin position="1"/>
        <end position="19"/>
    </location>
</feature>
<evidence type="ECO:0008006" key="4">
    <source>
        <dbReference type="Google" id="ProtNLM"/>
    </source>
</evidence>
<name>A0ABP8HX88_9BACT</name>
<evidence type="ECO:0000313" key="2">
    <source>
        <dbReference type="EMBL" id="GAA4346610.1"/>
    </source>
</evidence>
<sequence>MYKLIRPLLILLVAVASLTGCKKKETDFNVMPKSQIIFDDQVDKITADYRKTGNLTLKVGVVGAATSVRVTSTYSVGGVARRVDLGTFPVNGGAAQVNVPATAVRAAADGAVVGAGTMPASSRAANTYILEVDAINPDNSTERRFFSAVITQ</sequence>
<evidence type="ECO:0000313" key="3">
    <source>
        <dbReference type="Proteomes" id="UP001501153"/>
    </source>
</evidence>
<feature type="chain" id="PRO_5046341580" description="DUF1735 domain-containing protein" evidence="1">
    <location>
        <begin position="20"/>
        <end position="152"/>
    </location>
</feature>
<gene>
    <name evidence="2" type="ORF">GCM10023185_01080</name>
</gene>
<protein>
    <recommendedName>
        <fullName evidence="4">DUF1735 domain-containing protein</fullName>
    </recommendedName>
</protein>